<evidence type="ECO:0008006" key="3">
    <source>
        <dbReference type="Google" id="ProtNLM"/>
    </source>
</evidence>
<dbReference type="EMBL" id="BLAD01000048">
    <property type="protein sequence ID" value="GES01065.1"/>
    <property type="molecule type" value="Genomic_DNA"/>
</dbReference>
<evidence type="ECO:0000313" key="2">
    <source>
        <dbReference type="Proteomes" id="UP000334990"/>
    </source>
</evidence>
<dbReference type="Proteomes" id="UP000334990">
    <property type="component" value="Unassembled WGS sequence"/>
</dbReference>
<dbReference type="InterPro" id="IPR025447">
    <property type="entry name" value="DUF4192"/>
</dbReference>
<protein>
    <recommendedName>
        <fullName evidence="3">DUF4192 domain-containing protein</fullName>
    </recommendedName>
</protein>
<sequence length="351" mass="37793">MNSANPRLRLSSPTDILAAVPFLIGFHPELSLVVIGFVGSAVRVSTRWDLPAEPGGLDGLIPLLRREQVTVVILIGYGPGPLVTAGVDQATRLLRAEGIEITESLRASEGRYWSYVCQRVACCPPEGVAYDPKASPLAAEAVVHGLVALPSRRSLERSVAPCQGLSRASMNRATDRALAATRTALTKGRPADLVADGIARVRTAIDTYIAGARLTDDEAARLGLDLAIIRVRDEAWTLIDDHAAHLALWRDLTQRLTPRHVAPAASLLAATAWRSGDCALATLALDRALAADPRYTMAALLSRAIRNLLPPNVLRERMPTPEDLDREMGTPTRKWLTPLLTLLDEPSALAS</sequence>
<gene>
    <name evidence="1" type="ORF">Acor_31290</name>
</gene>
<proteinExistence type="predicted"/>
<dbReference type="Pfam" id="PF13830">
    <property type="entry name" value="DUF4192"/>
    <property type="match status" value="1"/>
</dbReference>
<name>A0A5M3VW73_9ACTN</name>
<accession>A0A5M3VW73</accession>
<dbReference type="AlphaFoldDB" id="A0A5M3VW73"/>
<organism evidence="1 2">
    <name type="scientific">Acrocarpospora corrugata</name>
    <dbReference type="NCBI Taxonomy" id="35763"/>
    <lineage>
        <taxon>Bacteria</taxon>
        <taxon>Bacillati</taxon>
        <taxon>Actinomycetota</taxon>
        <taxon>Actinomycetes</taxon>
        <taxon>Streptosporangiales</taxon>
        <taxon>Streptosporangiaceae</taxon>
        <taxon>Acrocarpospora</taxon>
    </lineage>
</organism>
<keyword evidence="2" id="KW-1185">Reference proteome</keyword>
<dbReference type="OrthoDB" id="3264463at2"/>
<reference evidence="1 2" key="1">
    <citation type="submission" date="2019-10" db="EMBL/GenBank/DDBJ databases">
        <title>Whole genome shotgun sequence of Acrocarpospora corrugata NBRC 13972.</title>
        <authorList>
            <person name="Ichikawa N."/>
            <person name="Kimura A."/>
            <person name="Kitahashi Y."/>
            <person name="Komaki H."/>
            <person name="Oguchi A."/>
        </authorList>
    </citation>
    <scope>NUCLEOTIDE SEQUENCE [LARGE SCALE GENOMIC DNA]</scope>
    <source>
        <strain evidence="1 2">NBRC 13972</strain>
    </source>
</reference>
<comment type="caution">
    <text evidence="1">The sequence shown here is derived from an EMBL/GenBank/DDBJ whole genome shotgun (WGS) entry which is preliminary data.</text>
</comment>
<dbReference type="RefSeq" id="WP_155337366.1">
    <property type="nucleotide sequence ID" value="NZ_BAAABN010000002.1"/>
</dbReference>
<evidence type="ECO:0000313" key="1">
    <source>
        <dbReference type="EMBL" id="GES01065.1"/>
    </source>
</evidence>